<protein>
    <submittedName>
        <fullName evidence="1">Uncharacterized protein</fullName>
    </submittedName>
</protein>
<keyword evidence="2" id="KW-1185">Reference proteome</keyword>
<name>A0ABV6AU74_9DEIO</name>
<evidence type="ECO:0000313" key="2">
    <source>
        <dbReference type="Proteomes" id="UP001589733"/>
    </source>
</evidence>
<dbReference type="RefSeq" id="WP_380005473.1">
    <property type="nucleotide sequence ID" value="NZ_JBHLYR010000011.1"/>
</dbReference>
<organism evidence="1 2">
    <name type="scientific">Deinococcus oregonensis</name>
    <dbReference type="NCBI Taxonomy" id="1805970"/>
    <lineage>
        <taxon>Bacteria</taxon>
        <taxon>Thermotogati</taxon>
        <taxon>Deinococcota</taxon>
        <taxon>Deinococci</taxon>
        <taxon>Deinococcales</taxon>
        <taxon>Deinococcaceae</taxon>
        <taxon>Deinococcus</taxon>
    </lineage>
</organism>
<reference evidence="1 2" key="1">
    <citation type="submission" date="2024-09" db="EMBL/GenBank/DDBJ databases">
        <authorList>
            <person name="Sun Q."/>
            <person name="Mori K."/>
        </authorList>
    </citation>
    <scope>NUCLEOTIDE SEQUENCE [LARGE SCALE GENOMIC DNA]</scope>
    <source>
        <strain evidence="1 2">JCM 13503</strain>
    </source>
</reference>
<comment type="caution">
    <text evidence="1">The sequence shown here is derived from an EMBL/GenBank/DDBJ whole genome shotgun (WGS) entry which is preliminary data.</text>
</comment>
<proteinExistence type="predicted"/>
<gene>
    <name evidence="1" type="ORF">ACFFLM_03175</name>
</gene>
<accession>A0ABV6AU74</accession>
<dbReference type="EMBL" id="JBHLYR010000011">
    <property type="protein sequence ID" value="MFB9990985.1"/>
    <property type="molecule type" value="Genomic_DNA"/>
</dbReference>
<dbReference type="Proteomes" id="UP001589733">
    <property type="component" value="Unassembled WGS sequence"/>
</dbReference>
<sequence>MSWTHLKVRALEHLAAELASFVEYGVCPQLKLRNGSREAAGVQAWATLATASPRPGYGQEEEVPGRLLETLWLGLWSHRIHVPQHRNP</sequence>
<evidence type="ECO:0000313" key="1">
    <source>
        <dbReference type="EMBL" id="MFB9990985.1"/>
    </source>
</evidence>